<dbReference type="PANTHER" id="PTHR33336:SF3">
    <property type="entry name" value="ABM DOMAIN-CONTAINING PROTEIN"/>
    <property type="match status" value="1"/>
</dbReference>
<accession>A0A517YYR4</accession>
<dbReference type="AlphaFoldDB" id="A0A517YYR4"/>
<dbReference type="InterPro" id="IPR011008">
    <property type="entry name" value="Dimeric_a/b-barrel"/>
</dbReference>
<evidence type="ECO:0000313" key="3">
    <source>
        <dbReference type="Proteomes" id="UP000317369"/>
    </source>
</evidence>
<dbReference type="Proteomes" id="UP000317369">
    <property type="component" value="Chromosome"/>
</dbReference>
<dbReference type="InterPro" id="IPR007138">
    <property type="entry name" value="ABM_dom"/>
</dbReference>
<keyword evidence="2" id="KW-0560">Oxidoreductase</keyword>
<dbReference type="PANTHER" id="PTHR33336">
    <property type="entry name" value="QUINOL MONOOXYGENASE YGIN-RELATED"/>
    <property type="match status" value="1"/>
</dbReference>
<dbReference type="SUPFAM" id="SSF54909">
    <property type="entry name" value="Dimeric alpha+beta barrel"/>
    <property type="match status" value="1"/>
</dbReference>
<feature type="domain" description="ABM" evidence="1">
    <location>
        <begin position="6"/>
        <end position="94"/>
    </location>
</feature>
<sequence length="97" mass="11331">MSTSPLTIIAKVIVKSESREELESELFALLEPSRKDPGCVLYDLHQSDEDPNLFLFYETWESKPLWEAHMETPHLKHWRAISEGKIADFELLQMTKK</sequence>
<organism evidence="2 3">
    <name type="scientific">Poriferisphaera corsica</name>
    <dbReference type="NCBI Taxonomy" id="2528020"/>
    <lineage>
        <taxon>Bacteria</taxon>
        <taxon>Pseudomonadati</taxon>
        <taxon>Planctomycetota</taxon>
        <taxon>Phycisphaerae</taxon>
        <taxon>Phycisphaerales</taxon>
        <taxon>Phycisphaeraceae</taxon>
        <taxon>Poriferisphaera</taxon>
    </lineage>
</organism>
<dbReference type="Gene3D" id="3.30.70.100">
    <property type="match status" value="1"/>
</dbReference>
<dbReference type="PROSITE" id="PS51725">
    <property type="entry name" value="ABM"/>
    <property type="match status" value="1"/>
</dbReference>
<reference evidence="2 3" key="1">
    <citation type="submission" date="2019-02" db="EMBL/GenBank/DDBJ databases">
        <title>Deep-cultivation of Planctomycetes and their phenomic and genomic characterization uncovers novel biology.</title>
        <authorList>
            <person name="Wiegand S."/>
            <person name="Jogler M."/>
            <person name="Boedeker C."/>
            <person name="Pinto D."/>
            <person name="Vollmers J."/>
            <person name="Rivas-Marin E."/>
            <person name="Kohn T."/>
            <person name="Peeters S.H."/>
            <person name="Heuer A."/>
            <person name="Rast P."/>
            <person name="Oberbeckmann S."/>
            <person name="Bunk B."/>
            <person name="Jeske O."/>
            <person name="Meyerdierks A."/>
            <person name="Storesund J.E."/>
            <person name="Kallscheuer N."/>
            <person name="Luecker S."/>
            <person name="Lage O.M."/>
            <person name="Pohl T."/>
            <person name="Merkel B.J."/>
            <person name="Hornburger P."/>
            <person name="Mueller R.-W."/>
            <person name="Bruemmer F."/>
            <person name="Labrenz M."/>
            <person name="Spormann A.M."/>
            <person name="Op den Camp H."/>
            <person name="Overmann J."/>
            <person name="Amann R."/>
            <person name="Jetten M.S.M."/>
            <person name="Mascher T."/>
            <person name="Medema M.H."/>
            <person name="Devos D.P."/>
            <person name="Kaster A.-K."/>
            <person name="Ovreas L."/>
            <person name="Rohde M."/>
            <person name="Galperin M.Y."/>
            <person name="Jogler C."/>
        </authorList>
    </citation>
    <scope>NUCLEOTIDE SEQUENCE [LARGE SCALE GENOMIC DNA]</scope>
    <source>
        <strain evidence="2 3">KS4</strain>
    </source>
</reference>
<dbReference type="InterPro" id="IPR050744">
    <property type="entry name" value="AI-2_Isomerase_LsrG"/>
</dbReference>
<keyword evidence="3" id="KW-1185">Reference proteome</keyword>
<evidence type="ECO:0000313" key="2">
    <source>
        <dbReference type="EMBL" id="QDU35374.1"/>
    </source>
</evidence>
<dbReference type="RefSeq" id="WP_145080617.1">
    <property type="nucleotide sequence ID" value="NZ_CP036425.1"/>
</dbReference>
<dbReference type="Pfam" id="PF03992">
    <property type="entry name" value="ABM"/>
    <property type="match status" value="1"/>
</dbReference>
<proteinExistence type="predicted"/>
<name>A0A517YYR4_9BACT</name>
<dbReference type="OrthoDB" id="9806189at2"/>
<dbReference type="KEGG" id="pcor:KS4_34550"/>
<dbReference type="EC" id="1.-.-.-" evidence="2"/>
<protein>
    <submittedName>
        <fullName evidence="2">Monooxygenase</fullName>
        <ecNumber evidence="2">1.-.-.-</ecNumber>
    </submittedName>
</protein>
<dbReference type="GO" id="GO:0004497">
    <property type="term" value="F:monooxygenase activity"/>
    <property type="evidence" value="ECO:0007669"/>
    <property type="project" value="UniProtKB-KW"/>
</dbReference>
<gene>
    <name evidence="2" type="ORF">KS4_34550</name>
</gene>
<evidence type="ECO:0000259" key="1">
    <source>
        <dbReference type="PROSITE" id="PS51725"/>
    </source>
</evidence>
<keyword evidence="2" id="KW-0503">Monooxygenase</keyword>
<dbReference type="EMBL" id="CP036425">
    <property type="protein sequence ID" value="QDU35374.1"/>
    <property type="molecule type" value="Genomic_DNA"/>
</dbReference>